<organism evidence="2">
    <name type="scientific">Tanacetum cinerariifolium</name>
    <name type="common">Dalmatian daisy</name>
    <name type="synonym">Chrysanthemum cinerariifolium</name>
    <dbReference type="NCBI Taxonomy" id="118510"/>
    <lineage>
        <taxon>Eukaryota</taxon>
        <taxon>Viridiplantae</taxon>
        <taxon>Streptophyta</taxon>
        <taxon>Embryophyta</taxon>
        <taxon>Tracheophyta</taxon>
        <taxon>Spermatophyta</taxon>
        <taxon>Magnoliopsida</taxon>
        <taxon>eudicotyledons</taxon>
        <taxon>Gunneridae</taxon>
        <taxon>Pentapetalae</taxon>
        <taxon>asterids</taxon>
        <taxon>campanulids</taxon>
        <taxon>Asterales</taxon>
        <taxon>Asteraceae</taxon>
        <taxon>Asteroideae</taxon>
        <taxon>Anthemideae</taxon>
        <taxon>Anthemidinae</taxon>
        <taxon>Tanacetum</taxon>
    </lineage>
</organism>
<accession>A0A699I7L1</accession>
<comment type="caution">
    <text evidence="2">The sequence shown here is derived from an EMBL/GenBank/DDBJ whole genome shotgun (WGS) entry which is preliminary data.</text>
</comment>
<dbReference type="AlphaFoldDB" id="A0A699I7L1"/>
<sequence length="249" mass="28724">FGKQKKHRSEILWKKCSSTVLAGGLAIVAVCHGDLATVTVWPPWRFSMAVCNRCGEDGCSYIKVSESAQDRDVSLGEADSEILPKRILWRKLFKTCCMNWEKLIQPMHTIMVSEQVKTMKIQAGVKVSRPGELRRHLQLWKRFGRHYFIVIVLVRNIVRNFTYVLDFMIVEYISSVINPRVSHVVLGKPFVELSGMTYDSSLGVVRLTNGNKEITYKMPHKIEQYDSLSNDEKENIKLVYLRNDKDKKK</sequence>
<keyword evidence="1" id="KW-0472">Membrane</keyword>
<keyword evidence="1" id="KW-0812">Transmembrane</keyword>
<dbReference type="EMBL" id="BKCJ010271844">
    <property type="protein sequence ID" value="GEZ37908.1"/>
    <property type="molecule type" value="Genomic_DNA"/>
</dbReference>
<reference evidence="2" key="1">
    <citation type="journal article" date="2019" name="Sci. Rep.">
        <title>Draft genome of Tanacetum cinerariifolium, the natural source of mosquito coil.</title>
        <authorList>
            <person name="Yamashiro T."/>
            <person name="Shiraishi A."/>
            <person name="Satake H."/>
            <person name="Nakayama K."/>
        </authorList>
    </citation>
    <scope>NUCLEOTIDE SEQUENCE</scope>
</reference>
<protein>
    <submittedName>
        <fullName evidence="2">Retrotransposon Orf1</fullName>
    </submittedName>
</protein>
<evidence type="ECO:0000256" key="1">
    <source>
        <dbReference type="SAM" id="Phobius"/>
    </source>
</evidence>
<evidence type="ECO:0000313" key="2">
    <source>
        <dbReference type="EMBL" id="GEZ37908.1"/>
    </source>
</evidence>
<proteinExistence type="predicted"/>
<feature type="non-terminal residue" evidence="2">
    <location>
        <position position="1"/>
    </location>
</feature>
<name>A0A699I7L1_TANCI</name>
<keyword evidence="1" id="KW-1133">Transmembrane helix</keyword>
<gene>
    <name evidence="2" type="ORF">Tci_509881</name>
</gene>
<feature type="transmembrane region" description="Helical" evidence="1">
    <location>
        <begin position="20"/>
        <end position="44"/>
    </location>
</feature>